<gene>
    <name evidence="1" type="ORF">AWB75_07137</name>
</gene>
<organism evidence="1 2">
    <name type="scientific">Caballeronia catudaia</name>
    <dbReference type="NCBI Taxonomy" id="1777136"/>
    <lineage>
        <taxon>Bacteria</taxon>
        <taxon>Pseudomonadati</taxon>
        <taxon>Pseudomonadota</taxon>
        <taxon>Betaproteobacteria</taxon>
        <taxon>Burkholderiales</taxon>
        <taxon>Burkholderiaceae</taxon>
        <taxon>Caballeronia</taxon>
    </lineage>
</organism>
<proteinExistence type="predicted"/>
<sequence length="139" mass="16045">MTIESSLAYASFTIYQDVERPEFWTTYFGVTPDRAGVKGEPRIMPSGRTAATPWRLGQWSVTSESAVQSDRLEPHLRYLLNLLDLPRADLPALAERTHAKMRFFCYWDNYEGNRVPDIPEDIRKVADAMGVEIEIDEYR</sequence>
<evidence type="ECO:0000313" key="2">
    <source>
        <dbReference type="Proteomes" id="UP000054870"/>
    </source>
</evidence>
<name>A0A158DTY7_9BURK</name>
<evidence type="ECO:0008006" key="3">
    <source>
        <dbReference type="Google" id="ProtNLM"/>
    </source>
</evidence>
<protein>
    <recommendedName>
        <fullName evidence="3">DUF4279 domain-containing protein</fullName>
    </recommendedName>
</protein>
<keyword evidence="2" id="KW-1185">Reference proteome</keyword>
<reference evidence="1" key="1">
    <citation type="submission" date="2016-01" db="EMBL/GenBank/DDBJ databases">
        <authorList>
            <person name="Peeters C."/>
        </authorList>
    </citation>
    <scope>NUCLEOTIDE SEQUENCE [LARGE SCALE GENOMIC DNA]</scope>
    <source>
        <strain evidence="1">LMG 29318</strain>
    </source>
</reference>
<dbReference type="AlphaFoldDB" id="A0A158DTY7"/>
<dbReference type="Proteomes" id="UP000054870">
    <property type="component" value="Unassembled WGS sequence"/>
</dbReference>
<comment type="caution">
    <text evidence="1">The sequence shown here is derived from an EMBL/GenBank/DDBJ whole genome shotgun (WGS) entry which is preliminary data.</text>
</comment>
<dbReference type="EMBL" id="FCOF02000105">
    <property type="protein sequence ID" value="SAK97646.1"/>
    <property type="molecule type" value="Genomic_DNA"/>
</dbReference>
<evidence type="ECO:0000313" key="1">
    <source>
        <dbReference type="EMBL" id="SAK97646.1"/>
    </source>
</evidence>
<dbReference type="RefSeq" id="WP_235012431.1">
    <property type="nucleotide sequence ID" value="NZ_FCOF02000105.1"/>
</dbReference>
<accession>A0A158DTY7</accession>
<dbReference type="InterPro" id="IPR025459">
    <property type="entry name" value="DUF4279"/>
</dbReference>
<dbReference type="Pfam" id="PF14106">
    <property type="entry name" value="DUF4279"/>
    <property type="match status" value="1"/>
</dbReference>